<accession>A0A1H6XP23</accession>
<protein>
    <recommendedName>
        <fullName evidence="4">Dihydrodipicolinate reductase</fullName>
    </recommendedName>
</protein>
<evidence type="ECO:0000256" key="1">
    <source>
        <dbReference type="SAM" id="SignalP"/>
    </source>
</evidence>
<dbReference type="EMBL" id="FNYD01000004">
    <property type="protein sequence ID" value="SEJ28517.1"/>
    <property type="molecule type" value="Genomic_DNA"/>
</dbReference>
<keyword evidence="3" id="KW-1185">Reference proteome</keyword>
<dbReference type="Proteomes" id="UP000199379">
    <property type="component" value="Unassembled WGS sequence"/>
</dbReference>
<name>A0A1H6XP23_9RHOB</name>
<reference evidence="2 3" key="1">
    <citation type="submission" date="2016-10" db="EMBL/GenBank/DDBJ databases">
        <authorList>
            <person name="de Groot N.N."/>
        </authorList>
    </citation>
    <scope>NUCLEOTIDE SEQUENCE [LARGE SCALE GENOMIC DNA]</scope>
    <source>
        <strain evidence="2 3">DSM 29340</strain>
    </source>
</reference>
<gene>
    <name evidence="2" type="ORF">SAMN05444007_10475</name>
</gene>
<feature type="signal peptide" evidence="1">
    <location>
        <begin position="1"/>
        <end position="20"/>
    </location>
</feature>
<sequence>MLGKSTVCLTLFLLAGPAYAEFAKVDSERAFKSIVSGKTLTRPMVRLRVSPQGDISGRGLTWDVEGSWSWRDGYFCRDLYWGGSALGYNCQEVRVKGSQIRFTSDQGAGDSADFRLRPN</sequence>
<evidence type="ECO:0008006" key="4">
    <source>
        <dbReference type="Google" id="ProtNLM"/>
    </source>
</evidence>
<dbReference type="STRING" id="1227549.SAMN05444007_10475"/>
<dbReference type="OrthoDB" id="7874348at2"/>
<dbReference type="AlphaFoldDB" id="A0A1H6XP23"/>
<evidence type="ECO:0000313" key="3">
    <source>
        <dbReference type="Proteomes" id="UP000199379"/>
    </source>
</evidence>
<proteinExistence type="predicted"/>
<organism evidence="2 3">
    <name type="scientific">Cribrihabitans marinus</name>
    <dbReference type="NCBI Taxonomy" id="1227549"/>
    <lineage>
        <taxon>Bacteria</taxon>
        <taxon>Pseudomonadati</taxon>
        <taxon>Pseudomonadota</taxon>
        <taxon>Alphaproteobacteria</taxon>
        <taxon>Rhodobacterales</taxon>
        <taxon>Paracoccaceae</taxon>
        <taxon>Cribrihabitans</taxon>
    </lineage>
</organism>
<keyword evidence="1" id="KW-0732">Signal</keyword>
<feature type="chain" id="PRO_5011748764" description="Dihydrodipicolinate reductase" evidence="1">
    <location>
        <begin position="21"/>
        <end position="119"/>
    </location>
</feature>
<dbReference type="RefSeq" id="WP_092364583.1">
    <property type="nucleotide sequence ID" value="NZ_BMGV01000004.1"/>
</dbReference>
<evidence type="ECO:0000313" key="2">
    <source>
        <dbReference type="EMBL" id="SEJ28517.1"/>
    </source>
</evidence>